<dbReference type="AlphaFoldDB" id="A0A926KRH6"/>
<dbReference type="InterPro" id="IPR002516">
    <property type="entry name" value="Glyco_trans_11"/>
</dbReference>
<dbReference type="EMBL" id="JACVVD010000005">
    <property type="protein sequence ID" value="MBD0381561.1"/>
    <property type="molecule type" value="Genomic_DNA"/>
</dbReference>
<name>A0A926KRH6_9BACL</name>
<reference evidence="3" key="1">
    <citation type="submission" date="2020-09" db="EMBL/GenBank/DDBJ databases">
        <title>Draft Genome Sequence of Paenibacillus sp. WST5.</title>
        <authorList>
            <person name="Bao Z."/>
        </authorList>
    </citation>
    <scope>NUCLEOTIDE SEQUENCE</scope>
    <source>
        <strain evidence="3">WST5</strain>
    </source>
</reference>
<dbReference type="GO" id="GO:0008107">
    <property type="term" value="F:galactoside 2-alpha-L-fucosyltransferase activity"/>
    <property type="evidence" value="ECO:0007669"/>
    <property type="project" value="InterPro"/>
</dbReference>
<dbReference type="GO" id="GO:0016020">
    <property type="term" value="C:membrane"/>
    <property type="evidence" value="ECO:0007669"/>
    <property type="project" value="InterPro"/>
</dbReference>
<gene>
    <name evidence="3" type="ORF">ICC18_15675</name>
</gene>
<sequence length="277" mass="32699">MSRLGPSKNKWRGRFGNQFFKYAFLRIYAAHYQLEFETNPWVGQYLFGHRDPQITHSFPRIKISKKAKRNLFKHNNPPYVNVDFSQNIYKVDVYRPLKKQIISYFQPTEEVYSMVNPGLVKLRKKGKTIVGIHIRRGDYLKYNNHPKYWAAPSKWYLNWLEQLWPTLKDPVLFIASDDLTNVISDFKSYDPVTSKELIPHFPLIVPSHLDASFYPDYYLLTQCDYLAISNSTFSFSASMLNTRCKIFMRPDLSSKSLVKYDPWNSRAKLTIKTPDKQ</sequence>
<dbReference type="CDD" id="cd11301">
    <property type="entry name" value="Fut1_Fut2_like"/>
    <property type="match status" value="1"/>
</dbReference>
<dbReference type="Gene3D" id="3.40.50.11350">
    <property type="match status" value="1"/>
</dbReference>
<protein>
    <submittedName>
        <fullName evidence="3">Alpha-1,2-fucosyltransferase</fullName>
    </submittedName>
</protein>
<organism evidence="3 4">
    <name type="scientific">Paenibacillus sedimenti</name>
    <dbReference type="NCBI Taxonomy" id="2770274"/>
    <lineage>
        <taxon>Bacteria</taxon>
        <taxon>Bacillati</taxon>
        <taxon>Bacillota</taxon>
        <taxon>Bacilli</taxon>
        <taxon>Bacillales</taxon>
        <taxon>Paenibacillaceae</taxon>
        <taxon>Paenibacillus</taxon>
    </lineage>
</organism>
<dbReference type="GO" id="GO:0005975">
    <property type="term" value="P:carbohydrate metabolic process"/>
    <property type="evidence" value="ECO:0007669"/>
    <property type="project" value="InterPro"/>
</dbReference>
<keyword evidence="4" id="KW-1185">Reference proteome</keyword>
<dbReference type="PANTHER" id="PTHR11927:SF9">
    <property type="entry name" value="L-FUCOSYLTRANSFERASE"/>
    <property type="match status" value="1"/>
</dbReference>
<keyword evidence="1" id="KW-0328">Glycosyltransferase</keyword>
<evidence type="ECO:0000256" key="2">
    <source>
        <dbReference type="ARBA" id="ARBA00022679"/>
    </source>
</evidence>
<dbReference type="PANTHER" id="PTHR11927">
    <property type="entry name" value="GALACTOSIDE 2-L-FUCOSYLTRANSFERASE"/>
    <property type="match status" value="1"/>
</dbReference>
<proteinExistence type="predicted"/>
<evidence type="ECO:0000256" key="1">
    <source>
        <dbReference type="ARBA" id="ARBA00022676"/>
    </source>
</evidence>
<dbReference type="RefSeq" id="WP_188175372.1">
    <property type="nucleotide sequence ID" value="NZ_JACVVD010000005.1"/>
</dbReference>
<evidence type="ECO:0000313" key="3">
    <source>
        <dbReference type="EMBL" id="MBD0381561.1"/>
    </source>
</evidence>
<comment type="caution">
    <text evidence="3">The sequence shown here is derived from an EMBL/GenBank/DDBJ whole genome shotgun (WGS) entry which is preliminary data.</text>
</comment>
<accession>A0A926KRH6</accession>
<evidence type="ECO:0000313" key="4">
    <source>
        <dbReference type="Proteomes" id="UP000650466"/>
    </source>
</evidence>
<dbReference type="Proteomes" id="UP000650466">
    <property type="component" value="Unassembled WGS sequence"/>
</dbReference>
<dbReference type="Pfam" id="PF01531">
    <property type="entry name" value="Glyco_transf_11"/>
    <property type="match status" value="1"/>
</dbReference>
<keyword evidence="2" id="KW-0808">Transferase</keyword>